<sequence length="239" mass="27588">MNYYVFKNKEEASKKAFELLKKYLTPTSTLGLATGSSPTALYKEMIKYYKDGFSYQNIETFNLDEYVAIDYNHKQSYHYFMNHHLFNHIDIKKENIHIPDASNKNLKKAIENYQNLLDNRQIDVQILGVGSNGHIGFNEPFTSFSTGVHKVNLNKETIKANSRFFDNDESLVPKYAVTMGIKDIMKAKIIILLAFGESKKNAIKKLLSDYEVTEEIPCTVLKQHPNVHIFVDEKANYKN</sequence>
<dbReference type="InterPro" id="IPR006148">
    <property type="entry name" value="Glc/Gal-6P_isomerase"/>
</dbReference>
<proteinExistence type="predicted"/>
<evidence type="ECO:0000313" key="5">
    <source>
        <dbReference type="EMBL" id="KXB56299.1"/>
    </source>
</evidence>
<keyword evidence="2" id="KW-0119">Carbohydrate metabolism</keyword>
<keyword evidence="1" id="KW-0378">Hydrolase</keyword>
<protein>
    <recommendedName>
        <fullName evidence="3">Glucosamine-6-phosphate deaminase</fullName>
        <ecNumber evidence="3">3.5.99.6</ecNumber>
    </recommendedName>
</protein>
<name>A0ABR5TKM2_9BACL</name>
<reference evidence="5 6" key="1">
    <citation type="submission" date="2016-01" db="EMBL/GenBank/DDBJ databases">
        <authorList>
            <person name="Mitreva M."/>
            <person name="Pepin K.H."/>
            <person name="Mihindukulasuriya K.A."/>
            <person name="Fulton R."/>
            <person name="Fronick C."/>
            <person name="O'Laughlin M."/>
            <person name="Miner T."/>
            <person name="Herter B."/>
            <person name="Rosa B.A."/>
            <person name="Cordes M."/>
            <person name="Tomlinson C."/>
            <person name="Wollam A."/>
            <person name="Palsikar V.B."/>
            <person name="Mardis E.R."/>
            <person name="Wilson R.K."/>
        </authorList>
    </citation>
    <scope>NUCLEOTIDE SEQUENCE [LARGE SCALE GENOMIC DNA]</scope>
    <source>
        <strain evidence="5 6">KA00071</strain>
    </source>
</reference>
<feature type="domain" description="Glucosamine/galactosamine-6-phosphate isomerase" evidence="4">
    <location>
        <begin position="27"/>
        <end position="224"/>
    </location>
</feature>
<dbReference type="Pfam" id="PF01182">
    <property type="entry name" value="Glucosamine_iso"/>
    <property type="match status" value="1"/>
</dbReference>
<evidence type="ECO:0000313" key="6">
    <source>
        <dbReference type="Proteomes" id="UP000070467"/>
    </source>
</evidence>
<dbReference type="InterPro" id="IPR037171">
    <property type="entry name" value="NagB/RpiA_transferase-like"/>
</dbReference>
<dbReference type="CDD" id="cd01399">
    <property type="entry name" value="GlcN6P_deaminase"/>
    <property type="match status" value="1"/>
</dbReference>
<comment type="caution">
    <text evidence="5">The sequence shown here is derived from an EMBL/GenBank/DDBJ whole genome shotgun (WGS) entry which is preliminary data.</text>
</comment>
<dbReference type="Gene3D" id="3.40.50.1360">
    <property type="match status" value="1"/>
</dbReference>
<dbReference type="InterPro" id="IPR004547">
    <property type="entry name" value="Glucosamine6P_isomerase"/>
</dbReference>
<dbReference type="SUPFAM" id="SSF100950">
    <property type="entry name" value="NagB/RpiA/CoA transferase-like"/>
    <property type="match status" value="1"/>
</dbReference>
<dbReference type="Proteomes" id="UP000070467">
    <property type="component" value="Unassembled WGS sequence"/>
</dbReference>
<dbReference type="RefSeq" id="WP_066130888.1">
    <property type="nucleotide sequence ID" value="NZ_KQ959904.1"/>
</dbReference>
<dbReference type="PANTHER" id="PTHR11280">
    <property type="entry name" value="GLUCOSAMINE-6-PHOSPHATE ISOMERASE"/>
    <property type="match status" value="1"/>
</dbReference>
<accession>A0ABR5TKM2</accession>
<evidence type="ECO:0000259" key="4">
    <source>
        <dbReference type="Pfam" id="PF01182"/>
    </source>
</evidence>
<evidence type="ECO:0000256" key="2">
    <source>
        <dbReference type="ARBA" id="ARBA00023277"/>
    </source>
</evidence>
<evidence type="ECO:0000256" key="1">
    <source>
        <dbReference type="ARBA" id="ARBA00022801"/>
    </source>
</evidence>
<dbReference type="NCBIfam" id="TIGR00502">
    <property type="entry name" value="nagB"/>
    <property type="match status" value="1"/>
</dbReference>
<dbReference type="PANTHER" id="PTHR11280:SF5">
    <property type="entry name" value="GLUCOSAMINE-6-PHOSPHATE ISOMERASE"/>
    <property type="match status" value="1"/>
</dbReference>
<dbReference type="EMBL" id="LSDB01000060">
    <property type="protein sequence ID" value="KXB56299.1"/>
    <property type="molecule type" value="Genomic_DNA"/>
</dbReference>
<organism evidence="5 6">
    <name type="scientific">Gemelliphila asaccharolytica</name>
    <dbReference type="NCBI Taxonomy" id="502393"/>
    <lineage>
        <taxon>Bacteria</taxon>
        <taxon>Bacillati</taxon>
        <taxon>Bacillota</taxon>
        <taxon>Bacilli</taxon>
        <taxon>Bacillales</taxon>
        <taxon>Gemellaceae</taxon>
        <taxon>Gemelliphila</taxon>
    </lineage>
</organism>
<dbReference type="EC" id="3.5.99.6" evidence="3"/>
<evidence type="ECO:0000256" key="3">
    <source>
        <dbReference type="NCBIfam" id="TIGR00502"/>
    </source>
</evidence>
<keyword evidence="6" id="KW-1185">Reference proteome</keyword>
<gene>
    <name evidence="5" type="ORF">HMPREF1871_01119</name>
</gene>